<dbReference type="Proteomes" id="UP000294558">
    <property type="component" value="Unassembled WGS sequence"/>
</dbReference>
<sequence>MTRLTPLTRDQLDETGAAIWDSLVESRSGAFGMTGPDGGLVGPFNAFVHAPEIGRRLSSLGAHLRFGTSIERRLTEVAICTVGAHWHSEFEFWAHAPMATDHGVAADVIDALRAGSRPDFERDDERVVYEIVSQSLTNHRVDDATYAAGRELLGEAGLVELVSIAGYYCLISMLLNLFAVALPEGAEPAWPDLT</sequence>
<organism evidence="1 2">
    <name type="scientific">Ilumatobacter fluminis</name>
    <dbReference type="NCBI Taxonomy" id="467091"/>
    <lineage>
        <taxon>Bacteria</taxon>
        <taxon>Bacillati</taxon>
        <taxon>Actinomycetota</taxon>
        <taxon>Acidimicrobiia</taxon>
        <taxon>Acidimicrobiales</taxon>
        <taxon>Ilumatobacteraceae</taxon>
        <taxon>Ilumatobacter</taxon>
    </lineage>
</organism>
<dbReference type="PANTHER" id="PTHR34846:SF11">
    <property type="entry name" value="4-CARBOXYMUCONOLACTONE DECARBOXYLASE FAMILY PROTEIN (AFU_ORTHOLOGUE AFUA_6G11590)"/>
    <property type="match status" value="1"/>
</dbReference>
<dbReference type="OrthoDB" id="949132at2"/>
<dbReference type="RefSeq" id="WP_133868243.1">
    <property type="nucleotide sequence ID" value="NZ_SOAU01000001.1"/>
</dbReference>
<evidence type="ECO:0000313" key="2">
    <source>
        <dbReference type="Proteomes" id="UP000294558"/>
    </source>
</evidence>
<protein>
    <submittedName>
        <fullName evidence="1">4-carboxymuconolactone decarboxylase</fullName>
    </submittedName>
</protein>
<dbReference type="SUPFAM" id="SSF69118">
    <property type="entry name" value="AhpD-like"/>
    <property type="match status" value="1"/>
</dbReference>
<dbReference type="Gene3D" id="1.20.1290.10">
    <property type="entry name" value="AhpD-like"/>
    <property type="match status" value="1"/>
</dbReference>
<name>A0A4R7HXM2_9ACTN</name>
<proteinExistence type="predicted"/>
<accession>A0A4R7HXM2</accession>
<dbReference type="PANTHER" id="PTHR34846">
    <property type="entry name" value="4-CARBOXYMUCONOLACTONE DECARBOXYLASE FAMILY PROTEIN (AFU_ORTHOLOGUE AFUA_6G11590)"/>
    <property type="match status" value="1"/>
</dbReference>
<dbReference type="EMBL" id="SOAU01000001">
    <property type="protein sequence ID" value="TDT15821.1"/>
    <property type="molecule type" value="Genomic_DNA"/>
</dbReference>
<keyword evidence="2" id="KW-1185">Reference proteome</keyword>
<gene>
    <name evidence="1" type="ORF">BDK89_1399</name>
</gene>
<comment type="caution">
    <text evidence="1">The sequence shown here is derived from an EMBL/GenBank/DDBJ whole genome shotgun (WGS) entry which is preliminary data.</text>
</comment>
<reference evidence="1 2" key="1">
    <citation type="submission" date="2019-03" db="EMBL/GenBank/DDBJ databases">
        <title>Sequencing the genomes of 1000 actinobacteria strains.</title>
        <authorList>
            <person name="Klenk H.-P."/>
        </authorList>
    </citation>
    <scope>NUCLEOTIDE SEQUENCE [LARGE SCALE GENOMIC DNA]</scope>
    <source>
        <strain evidence="1 2">DSM 18936</strain>
    </source>
</reference>
<evidence type="ECO:0000313" key="1">
    <source>
        <dbReference type="EMBL" id="TDT15821.1"/>
    </source>
</evidence>
<dbReference type="AlphaFoldDB" id="A0A4R7HXM2"/>
<dbReference type="InterPro" id="IPR029032">
    <property type="entry name" value="AhpD-like"/>
</dbReference>